<evidence type="ECO:0000256" key="1">
    <source>
        <dbReference type="ARBA" id="ARBA00004286"/>
    </source>
</evidence>
<reference evidence="9" key="1">
    <citation type="submission" date="2025-08" db="UniProtKB">
        <authorList>
            <consortium name="Ensembl"/>
        </authorList>
    </citation>
    <scope>IDENTIFICATION</scope>
</reference>
<feature type="repeat" description="ANK" evidence="6">
    <location>
        <begin position="308"/>
        <end position="340"/>
    </location>
</feature>
<evidence type="ECO:0000256" key="2">
    <source>
        <dbReference type="ARBA" id="ARBA00022454"/>
    </source>
</evidence>
<evidence type="ECO:0000256" key="5">
    <source>
        <dbReference type="ARBA" id="ARBA00022853"/>
    </source>
</evidence>
<dbReference type="GeneTree" id="ENSGT00940000156002"/>
<dbReference type="Pfam" id="PF12796">
    <property type="entry name" value="Ank_2"/>
    <property type="match status" value="2"/>
</dbReference>
<organism evidence="9 10">
    <name type="scientific">Salmo trutta</name>
    <name type="common">Brown trout</name>
    <dbReference type="NCBI Taxonomy" id="8032"/>
    <lineage>
        <taxon>Eukaryota</taxon>
        <taxon>Metazoa</taxon>
        <taxon>Chordata</taxon>
        <taxon>Craniata</taxon>
        <taxon>Vertebrata</taxon>
        <taxon>Euteleostomi</taxon>
        <taxon>Actinopterygii</taxon>
        <taxon>Neopterygii</taxon>
        <taxon>Teleostei</taxon>
        <taxon>Protacanthopterygii</taxon>
        <taxon>Salmoniformes</taxon>
        <taxon>Salmonidae</taxon>
        <taxon>Salmoninae</taxon>
        <taxon>Salmo</taxon>
    </lineage>
</organism>
<dbReference type="InterPro" id="IPR046341">
    <property type="entry name" value="SET_dom_sf"/>
</dbReference>
<dbReference type="GO" id="GO:0046974">
    <property type="term" value="F:histone H3K9 methyltransferase activity"/>
    <property type="evidence" value="ECO:0007669"/>
    <property type="project" value="TreeGrafter"/>
</dbReference>
<dbReference type="PROSITE" id="PS50088">
    <property type="entry name" value="ANK_REPEAT"/>
    <property type="match status" value="5"/>
</dbReference>
<dbReference type="SMART" id="SM00468">
    <property type="entry name" value="PreSET"/>
    <property type="match status" value="1"/>
</dbReference>
<feature type="repeat" description="ANK" evidence="6">
    <location>
        <begin position="341"/>
        <end position="373"/>
    </location>
</feature>
<dbReference type="SMART" id="SM00248">
    <property type="entry name" value="ANK"/>
    <property type="match status" value="8"/>
</dbReference>
<dbReference type="AlphaFoldDB" id="A0A674B2Y1"/>
<reference evidence="9" key="2">
    <citation type="submission" date="2025-09" db="UniProtKB">
        <authorList>
            <consortium name="Ensembl"/>
        </authorList>
    </citation>
    <scope>IDENTIFICATION</scope>
</reference>
<dbReference type="PRINTS" id="PR01415">
    <property type="entry name" value="ANKYRIN"/>
</dbReference>
<dbReference type="GO" id="GO:0008270">
    <property type="term" value="F:zinc ion binding"/>
    <property type="evidence" value="ECO:0007669"/>
    <property type="project" value="InterPro"/>
</dbReference>
<evidence type="ECO:0000256" key="4">
    <source>
        <dbReference type="ARBA" id="ARBA00022691"/>
    </source>
</evidence>
<dbReference type="PROSITE" id="PS50867">
    <property type="entry name" value="PRE_SET"/>
    <property type="match status" value="1"/>
</dbReference>
<dbReference type="Gene3D" id="2.170.270.10">
    <property type="entry name" value="SET domain"/>
    <property type="match status" value="1"/>
</dbReference>
<dbReference type="GO" id="GO:0005634">
    <property type="term" value="C:nucleus"/>
    <property type="evidence" value="ECO:0007669"/>
    <property type="project" value="InterPro"/>
</dbReference>
<comment type="subcellular location">
    <subcellularLocation>
        <location evidence="1">Chromosome</location>
    </subcellularLocation>
</comment>
<dbReference type="InterPro" id="IPR002110">
    <property type="entry name" value="Ankyrin_rpt"/>
</dbReference>
<dbReference type="SUPFAM" id="SSF48403">
    <property type="entry name" value="Ankyrin repeat"/>
    <property type="match status" value="1"/>
</dbReference>
<dbReference type="GO" id="GO:0000785">
    <property type="term" value="C:chromatin"/>
    <property type="evidence" value="ECO:0007669"/>
    <property type="project" value="TreeGrafter"/>
</dbReference>
<evidence type="ECO:0000259" key="8">
    <source>
        <dbReference type="PROSITE" id="PS50867"/>
    </source>
</evidence>
<dbReference type="InterPro" id="IPR043550">
    <property type="entry name" value="EHMT1/EHMT2"/>
</dbReference>
<feature type="domain" description="SET" evidence="7">
    <location>
        <begin position="662"/>
        <end position="779"/>
    </location>
</feature>
<evidence type="ECO:0000313" key="9">
    <source>
        <dbReference type="Ensembl" id="ENSSTUP00000065849.1"/>
    </source>
</evidence>
<dbReference type="SMART" id="SM00317">
    <property type="entry name" value="SET"/>
    <property type="match status" value="1"/>
</dbReference>
<dbReference type="Pfam" id="PF13637">
    <property type="entry name" value="Ank_4"/>
    <property type="match status" value="1"/>
</dbReference>
<feature type="repeat" description="ANK" evidence="6">
    <location>
        <begin position="474"/>
        <end position="506"/>
    </location>
</feature>
<keyword evidence="3" id="KW-0489">Methyltransferase</keyword>
<dbReference type="Gene3D" id="1.25.40.20">
    <property type="entry name" value="Ankyrin repeat-containing domain"/>
    <property type="match status" value="1"/>
</dbReference>
<dbReference type="Pfam" id="PF05033">
    <property type="entry name" value="Pre-SET"/>
    <property type="match status" value="1"/>
</dbReference>
<dbReference type="InterPro" id="IPR036770">
    <property type="entry name" value="Ankyrin_rpt-contain_sf"/>
</dbReference>
<accession>A0A674B2Y1</accession>
<dbReference type="GO" id="GO:0002039">
    <property type="term" value="F:p53 binding"/>
    <property type="evidence" value="ECO:0007669"/>
    <property type="project" value="InterPro"/>
</dbReference>
<sequence>MIIPFSLQKESSFVKAGQESGREKRVDLTHREICEIKESQALLAKQCDEKATDLSKGNKMEEEDSCSKQEYTELTLESLDLKAQEELFSPPLSVDGEVTETDLSEELPLCCCRMETPCSGESLSQTEHTCMATESVDGLVNRCQRSVLKHEMMRPSNTVHLLVLCEDHRAGMVKHQCCPGCGLFCRAGSFMECRPYGSISHRFHRGCASVIKAQSFCPHCGEDATGAQEVTVPKTVSNPVTVPKAEPVLPSVPAVPAVYPVALLPVVPKKVKYHTKQLYISAHHGELQKVIHLLVDGKDPNYLMYSQNKRTPLHAAAAEGHQEVCHMLVQAGANLDMFDEEQRTPLMDACENNHLDTVKYLLRAGAALSHKDIKGSTCLHLAAKLGHYDVVQHLLSKASKQVNCQDDGGWTPITWAIEYKHRELVLLLLSRGADVNIRDKEENICLHWAALSGSNDIAQILLDARCDLHAVNVHGDSTLHIAARENQLECVTLLLSQGADVNLKNREGETPLDCCIYNSKVWVSLNTNKKLTDARRSRDSHREKVLSRDISRGYEAVPIACVNGVDSDSCPDNYKYVPDSCVTSPINIDKDITHLQHCVCTDDCSSNTCMCAQLSLRCWYDKEGRLPLEFCQKEPPVLFECNHACSCWRSCRNRVVQNGLRARLQLYKTQRMGWGVRALQDIPQGTFICEYVGEIITDAEADGRENDSFLFTLDNKVGDVHCIDARLFGNIGRFINHLCEPNLLAVRVFTMHQDLRFPRIAFFSRKPIQSGDQIGFDYGDHFWKVKSKYYSCQCCSPRCRHSSAARAQSLERLASPAQQSGAHTITAECLGFTKE</sequence>
<protein>
    <submittedName>
        <fullName evidence="9">Euchromatic histone-lysine N-methyltransferase 1a</fullName>
    </submittedName>
</protein>
<dbReference type="InterPro" id="IPR001214">
    <property type="entry name" value="SET_dom"/>
</dbReference>
<dbReference type="Ensembl" id="ENSSTUT00000069824.1">
    <property type="protein sequence ID" value="ENSSTUP00000065849.1"/>
    <property type="gene ID" value="ENSSTUG00000028064.1"/>
</dbReference>
<evidence type="ECO:0000259" key="7">
    <source>
        <dbReference type="PROSITE" id="PS50280"/>
    </source>
</evidence>
<evidence type="ECO:0000256" key="3">
    <source>
        <dbReference type="ARBA" id="ARBA00022603"/>
    </source>
</evidence>
<evidence type="ECO:0000256" key="6">
    <source>
        <dbReference type="PROSITE-ProRule" id="PRU00023"/>
    </source>
</evidence>
<keyword evidence="3" id="KW-0808">Transferase</keyword>
<dbReference type="CDD" id="cd20905">
    <property type="entry name" value="EHMT_ZBD"/>
    <property type="match status" value="1"/>
</dbReference>
<feature type="repeat" description="ANK" evidence="6">
    <location>
        <begin position="408"/>
        <end position="440"/>
    </location>
</feature>
<evidence type="ECO:0000313" key="10">
    <source>
        <dbReference type="Proteomes" id="UP000472277"/>
    </source>
</evidence>
<proteinExistence type="predicted"/>
<dbReference type="SUPFAM" id="SSF82199">
    <property type="entry name" value="SET domain"/>
    <property type="match status" value="1"/>
</dbReference>
<feature type="domain" description="Pre-SET" evidence="8">
    <location>
        <begin position="596"/>
        <end position="659"/>
    </location>
</feature>
<dbReference type="PANTHER" id="PTHR46307">
    <property type="entry name" value="G9A, ISOFORM B"/>
    <property type="match status" value="1"/>
</dbReference>
<dbReference type="InterPro" id="IPR047762">
    <property type="entry name" value="EHMT_CRR"/>
</dbReference>
<keyword evidence="5" id="KW-0156">Chromatin regulator</keyword>
<dbReference type="Pfam" id="PF00856">
    <property type="entry name" value="SET"/>
    <property type="match status" value="1"/>
</dbReference>
<dbReference type="GO" id="GO:0000122">
    <property type="term" value="P:negative regulation of transcription by RNA polymerase II"/>
    <property type="evidence" value="ECO:0007669"/>
    <property type="project" value="TreeGrafter"/>
</dbReference>
<dbReference type="GO" id="GO:0032259">
    <property type="term" value="P:methylation"/>
    <property type="evidence" value="ECO:0007669"/>
    <property type="project" value="UniProtKB-KW"/>
</dbReference>
<dbReference type="PROSITE" id="PS50297">
    <property type="entry name" value="ANK_REP_REGION"/>
    <property type="match status" value="5"/>
</dbReference>
<dbReference type="InterPro" id="IPR007728">
    <property type="entry name" value="Pre-SET_dom"/>
</dbReference>
<dbReference type="Proteomes" id="UP000472277">
    <property type="component" value="Chromosome 27"/>
</dbReference>
<keyword evidence="6" id="KW-0040">ANK repeat</keyword>
<keyword evidence="10" id="KW-1185">Reference proteome</keyword>
<dbReference type="FunFam" id="2.170.270.10:FF:000005">
    <property type="entry name" value="Euchromatic histone-lysine N-methyltransferase 2"/>
    <property type="match status" value="1"/>
</dbReference>
<keyword evidence="2" id="KW-0158">Chromosome</keyword>
<feature type="repeat" description="ANK" evidence="6">
    <location>
        <begin position="374"/>
        <end position="399"/>
    </location>
</feature>
<dbReference type="PROSITE" id="PS50280">
    <property type="entry name" value="SET"/>
    <property type="match status" value="1"/>
</dbReference>
<name>A0A674B2Y1_SALTR</name>
<dbReference type="PANTHER" id="PTHR46307:SF2">
    <property type="entry name" value="HISTONE-LYSINE N-METHYLTRANSFERASE EHMT1"/>
    <property type="match status" value="1"/>
</dbReference>
<keyword evidence="4" id="KW-0949">S-adenosyl-L-methionine</keyword>
<dbReference type="Pfam" id="PF21533">
    <property type="entry name" value="EHMT1-2_CRR"/>
    <property type="match status" value="1"/>
</dbReference>
<gene>
    <name evidence="9" type="primary">ehmt1a</name>
</gene>